<evidence type="ECO:0000313" key="2">
    <source>
        <dbReference type="Proteomes" id="UP000298652"/>
    </source>
</evidence>
<name>A0A4U6TYU9_SETVI</name>
<keyword evidence="2" id="KW-1185">Reference proteome</keyword>
<organism evidence="1 2">
    <name type="scientific">Setaria viridis</name>
    <name type="common">Green bristlegrass</name>
    <name type="synonym">Setaria italica subsp. viridis</name>
    <dbReference type="NCBI Taxonomy" id="4556"/>
    <lineage>
        <taxon>Eukaryota</taxon>
        <taxon>Viridiplantae</taxon>
        <taxon>Streptophyta</taxon>
        <taxon>Embryophyta</taxon>
        <taxon>Tracheophyta</taxon>
        <taxon>Spermatophyta</taxon>
        <taxon>Magnoliopsida</taxon>
        <taxon>Liliopsida</taxon>
        <taxon>Poales</taxon>
        <taxon>Poaceae</taxon>
        <taxon>PACMAD clade</taxon>
        <taxon>Panicoideae</taxon>
        <taxon>Panicodae</taxon>
        <taxon>Paniceae</taxon>
        <taxon>Cenchrinae</taxon>
        <taxon>Setaria</taxon>
    </lineage>
</organism>
<dbReference type="Gramene" id="TKW08181">
    <property type="protein sequence ID" value="TKW08181"/>
    <property type="gene ID" value="SEVIR_6G012250v2"/>
</dbReference>
<dbReference type="EMBL" id="CM016557">
    <property type="protein sequence ID" value="TKW08181.1"/>
    <property type="molecule type" value="Genomic_DNA"/>
</dbReference>
<dbReference type="AlphaFoldDB" id="A0A4U6TYU9"/>
<reference evidence="1" key="1">
    <citation type="submission" date="2019-03" db="EMBL/GenBank/DDBJ databases">
        <title>WGS assembly of Setaria viridis.</title>
        <authorList>
            <person name="Huang P."/>
            <person name="Jenkins J."/>
            <person name="Grimwood J."/>
            <person name="Barry K."/>
            <person name="Healey A."/>
            <person name="Mamidi S."/>
            <person name="Sreedasyam A."/>
            <person name="Shu S."/>
            <person name="Feldman M."/>
            <person name="Wu J."/>
            <person name="Yu Y."/>
            <person name="Chen C."/>
            <person name="Johnson J."/>
            <person name="Rokhsar D."/>
            <person name="Baxter I."/>
            <person name="Schmutz J."/>
            <person name="Brutnell T."/>
            <person name="Kellogg E."/>
        </authorList>
    </citation>
    <scope>NUCLEOTIDE SEQUENCE [LARGE SCALE GENOMIC DNA]</scope>
</reference>
<proteinExistence type="predicted"/>
<evidence type="ECO:0000313" key="1">
    <source>
        <dbReference type="EMBL" id="TKW08181.1"/>
    </source>
</evidence>
<sequence>MLRRCGAHATVSGAVAAPGCGGDEAVAEALASADVEETYLAEIARKERRLPGRGQVCLLSSLSAAAARGRRQQL</sequence>
<dbReference type="Proteomes" id="UP000298652">
    <property type="component" value="Chromosome 6"/>
</dbReference>
<gene>
    <name evidence="1" type="ORF">SEVIR_6G012250v2</name>
</gene>
<accession>A0A4U6TYU9</accession>
<protein>
    <submittedName>
        <fullName evidence="1">Uncharacterized protein</fullName>
    </submittedName>
</protein>